<sequence>MPSQSSKTPPSATRGHDTEAKRIGWTLPSKPRPSPAVNSCQATGNSRTFANFDRKFEDSISLIRPPIPAIKNAPRVSGTPEPCGARNAARVDLVSSRPARNAARLTLCFRGLRGWN</sequence>
<feature type="region of interest" description="Disordered" evidence="1">
    <location>
        <begin position="1"/>
        <end position="43"/>
    </location>
</feature>
<reference evidence="2 3" key="1">
    <citation type="journal article" date="2022" name="G3 (Bethesda)">
        <title>Whole-genome sequence and methylome profiling of the almond [Prunus dulcis (Mill.) D.A. Webb] cultivar 'Nonpareil'.</title>
        <authorList>
            <person name="D'Amico-Willman K.M."/>
            <person name="Ouma W.Z."/>
            <person name="Meulia T."/>
            <person name="Sideli G.M."/>
            <person name="Gradziel T.M."/>
            <person name="Fresnedo-Ramirez J."/>
        </authorList>
    </citation>
    <scope>NUCLEOTIDE SEQUENCE [LARGE SCALE GENOMIC DNA]</scope>
    <source>
        <strain evidence="2">Clone GOH B32 T37-40</strain>
    </source>
</reference>
<feature type="compositionally biased region" description="Polar residues" evidence="1">
    <location>
        <begin position="1"/>
        <end position="11"/>
    </location>
</feature>
<accession>A0AAD4VDR1</accession>
<dbReference type="AlphaFoldDB" id="A0AAD4VDR1"/>
<name>A0AAD4VDR1_PRUDU</name>
<evidence type="ECO:0000313" key="2">
    <source>
        <dbReference type="EMBL" id="KAI5323219.1"/>
    </source>
</evidence>
<gene>
    <name evidence="2" type="ORF">L3X38_032291</name>
</gene>
<dbReference type="Proteomes" id="UP001054821">
    <property type="component" value="Chromosome 6"/>
</dbReference>
<protein>
    <submittedName>
        <fullName evidence="2">Uncharacterized protein</fullName>
    </submittedName>
</protein>
<comment type="caution">
    <text evidence="2">The sequence shown here is derived from an EMBL/GenBank/DDBJ whole genome shotgun (WGS) entry which is preliminary data.</text>
</comment>
<proteinExistence type="predicted"/>
<keyword evidence="3" id="KW-1185">Reference proteome</keyword>
<evidence type="ECO:0000313" key="3">
    <source>
        <dbReference type="Proteomes" id="UP001054821"/>
    </source>
</evidence>
<dbReference type="EMBL" id="JAJFAZ020000006">
    <property type="protein sequence ID" value="KAI5323219.1"/>
    <property type="molecule type" value="Genomic_DNA"/>
</dbReference>
<evidence type="ECO:0000256" key="1">
    <source>
        <dbReference type="SAM" id="MobiDB-lite"/>
    </source>
</evidence>
<organism evidence="2 3">
    <name type="scientific">Prunus dulcis</name>
    <name type="common">Almond</name>
    <name type="synonym">Amygdalus dulcis</name>
    <dbReference type="NCBI Taxonomy" id="3755"/>
    <lineage>
        <taxon>Eukaryota</taxon>
        <taxon>Viridiplantae</taxon>
        <taxon>Streptophyta</taxon>
        <taxon>Embryophyta</taxon>
        <taxon>Tracheophyta</taxon>
        <taxon>Spermatophyta</taxon>
        <taxon>Magnoliopsida</taxon>
        <taxon>eudicotyledons</taxon>
        <taxon>Gunneridae</taxon>
        <taxon>Pentapetalae</taxon>
        <taxon>rosids</taxon>
        <taxon>fabids</taxon>
        <taxon>Rosales</taxon>
        <taxon>Rosaceae</taxon>
        <taxon>Amygdaloideae</taxon>
        <taxon>Amygdaleae</taxon>
        <taxon>Prunus</taxon>
    </lineage>
</organism>